<dbReference type="InterPro" id="IPR000477">
    <property type="entry name" value="RT_dom"/>
</dbReference>
<evidence type="ECO:0000259" key="1">
    <source>
        <dbReference type="PROSITE" id="PS50878"/>
    </source>
</evidence>
<dbReference type="Pfam" id="PF13966">
    <property type="entry name" value="zf-RVT"/>
    <property type="match status" value="1"/>
</dbReference>
<evidence type="ECO:0000313" key="2">
    <source>
        <dbReference type="EMBL" id="WOG89358.1"/>
    </source>
</evidence>
<sequence length="915" mass="103967">MAWIRRLWPFISAKIKVFFDTFHRTGHIPLGANSSFIVLIPKKQDPRCLQDYRPISLINSVFKILSKVLANRIKFKLDDLISESQAAFVKGRNISDSIFMVNEIIHFLQLSKTEGLVIKLDFAKAYDSINWACLLHVMKIMGFGQSWCSWITACLSSTRMSILVNGVATKEFSPQRGLRQGDPLAPYLFIMVGELLNRLIVKASEAGLIDGIQVSSDSAPITHFQYADDTILVIQNNEKSVLGVQNVLLLFQVISGLKVNFHKSMIFHPSNDVDKLHCWASVLGCEVGLIPFKYLGAWVGKSPSVESFWNPLLASMKSKLSNWKAMSLNFAGRATLLQASLDSIPSYWLGLHKIPAGVCSRIEMFRRKFLWGDLLQGESEKRSLHLIKWQSVCAPKQCGGLGLQRIREKNVAFLGKWWWRFQTDRNKRWYQFIRSKYKVQHSLMEIGVRRRSPMLRDILSIQNDSAFGTMFADSCWKWKLNSGDVIRFWLDNWTGEGVLKDYFPRLFSLCLDKCISVKEMCRRAMIVAPESPGIWRRQLRGWECDAEEALLRFMNLFSGSPGHDQVLWSINSGKYSVHDSYIHLAGGHTYNPIWRRIWGVKVPAKAKIFLWKIVHGVLPTKQLLLLRIKKGDGFCEVCGNDLEHIHHLFWNCPVAKSVWLKVFEWWNINPGFINKGWGPITSLFDLVNDIKSKLSWEVTVIATLWVIWISRNNKIFRGNNPEAAIMFAIAKLRAFEWSVAANLCEAGQFLNWSNNPVAAAKQTMTLRKDNLLISLGKSVDIMAFVDGVCSPNQSGVGGIFLDSHFNPIFVFAGPSTHRQSVLTEFEAFLLACSASQKHWRDKKVVICSDSTIIVANFMKFKSGVQGCCDSNLDFSMYGLSFDNIWARKIDRALNQEADFLAHLGAARKDLVAGKI</sequence>
<dbReference type="SUPFAM" id="SSF53098">
    <property type="entry name" value="Ribonuclease H-like"/>
    <property type="match status" value="1"/>
</dbReference>
<dbReference type="InterPro" id="IPR012337">
    <property type="entry name" value="RNaseH-like_sf"/>
</dbReference>
<protein>
    <recommendedName>
        <fullName evidence="1">Reverse transcriptase domain-containing protein</fullName>
    </recommendedName>
</protein>
<gene>
    <name evidence="2" type="ORF">DCAR_0208596</name>
</gene>
<evidence type="ECO:0000313" key="3">
    <source>
        <dbReference type="Proteomes" id="UP000077755"/>
    </source>
</evidence>
<dbReference type="PANTHER" id="PTHR33116">
    <property type="entry name" value="REVERSE TRANSCRIPTASE ZINC-BINDING DOMAIN-CONTAINING PROTEIN-RELATED-RELATED"/>
    <property type="match status" value="1"/>
</dbReference>
<dbReference type="InterPro" id="IPR036397">
    <property type="entry name" value="RNaseH_sf"/>
</dbReference>
<dbReference type="GO" id="GO:0003676">
    <property type="term" value="F:nucleic acid binding"/>
    <property type="evidence" value="ECO:0007669"/>
    <property type="project" value="InterPro"/>
</dbReference>
<dbReference type="KEGG" id="dcr:108207727"/>
<dbReference type="Gene3D" id="3.30.420.10">
    <property type="entry name" value="Ribonuclease H-like superfamily/Ribonuclease H"/>
    <property type="match status" value="1"/>
</dbReference>
<reference evidence="2" key="2">
    <citation type="submission" date="2022-03" db="EMBL/GenBank/DDBJ databases">
        <title>Draft title - Genomic analysis of global carrot germplasm unveils the trajectory of domestication and the origin of high carotenoid orange carrot.</title>
        <authorList>
            <person name="Iorizzo M."/>
            <person name="Ellison S."/>
            <person name="Senalik D."/>
            <person name="Macko-Podgorni A."/>
            <person name="Grzebelus D."/>
            <person name="Bostan H."/>
            <person name="Rolling W."/>
            <person name="Curaba J."/>
            <person name="Simon P."/>
        </authorList>
    </citation>
    <scope>NUCLEOTIDE SEQUENCE</scope>
    <source>
        <tissue evidence="2">Leaf</tissue>
    </source>
</reference>
<dbReference type="Pfam" id="PF00078">
    <property type="entry name" value="RVT_1"/>
    <property type="match status" value="1"/>
</dbReference>
<organism evidence="2 3">
    <name type="scientific">Daucus carota subsp. sativus</name>
    <name type="common">Carrot</name>
    <dbReference type="NCBI Taxonomy" id="79200"/>
    <lineage>
        <taxon>Eukaryota</taxon>
        <taxon>Viridiplantae</taxon>
        <taxon>Streptophyta</taxon>
        <taxon>Embryophyta</taxon>
        <taxon>Tracheophyta</taxon>
        <taxon>Spermatophyta</taxon>
        <taxon>Magnoliopsida</taxon>
        <taxon>eudicotyledons</taxon>
        <taxon>Gunneridae</taxon>
        <taxon>Pentapetalae</taxon>
        <taxon>asterids</taxon>
        <taxon>campanulids</taxon>
        <taxon>Apiales</taxon>
        <taxon>Apiaceae</taxon>
        <taxon>Apioideae</taxon>
        <taxon>Scandiceae</taxon>
        <taxon>Daucinae</taxon>
        <taxon>Daucus</taxon>
        <taxon>Daucus sect. Daucus</taxon>
    </lineage>
</organism>
<name>A0AAF0WJ76_DAUCS</name>
<dbReference type="InterPro" id="IPR026960">
    <property type="entry name" value="RVT-Znf"/>
</dbReference>
<dbReference type="PROSITE" id="PS50878">
    <property type="entry name" value="RT_POL"/>
    <property type="match status" value="1"/>
</dbReference>
<proteinExistence type="predicted"/>
<dbReference type="AlphaFoldDB" id="A0AAF0WJ76"/>
<dbReference type="EMBL" id="CP093344">
    <property type="protein sequence ID" value="WOG89358.1"/>
    <property type="molecule type" value="Genomic_DNA"/>
</dbReference>
<keyword evidence="3" id="KW-1185">Reference proteome</keyword>
<dbReference type="CDD" id="cd01650">
    <property type="entry name" value="RT_nLTR_like"/>
    <property type="match status" value="1"/>
</dbReference>
<dbReference type="PANTHER" id="PTHR33116:SF78">
    <property type="entry name" value="OS12G0587133 PROTEIN"/>
    <property type="match status" value="1"/>
</dbReference>
<reference evidence="2" key="1">
    <citation type="journal article" date="2016" name="Nat. Genet.">
        <title>A high-quality carrot genome assembly provides new insights into carotenoid accumulation and asterid genome evolution.</title>
        <authorList>
            <person name="Iorizzo M."/>
            <person name="Ellison S."/>
            <person name="Senalik D."/>
            <person name="Zeng P."/>
            <person name="Satapoomin P."/>
            <person name="Huang J."/>
            <person name="Bowman M."/>
            <person name="Iovene M."/>
            <person name="Sanseverino W."/>
            <person name="Cavagnaro P."/>
            <person name="Yildiz M."/>
            <person name="Macko-Podgorni A."/>
            <person name="Moranska E."/>
            <person name="Grzebelus E."/>
            <person name="Grzebelus D."/>
            <person name="Ashrafi H."/>
            <person name="Zheng Z."/>
            <person name="Cheng S."/>
            <person name="Spooner D."/>
            <person name="Van Deynze A."/>
            <person name="Simon P."/>
        </authorList>
    </citation>
    <scope>NUCLEOTIDE SEQUENCE</scope>
    <source>
        <tissue evidence="2">Leaf</tissue>
    </source>
</reference>
<dbReference type="Proteomes" id="UP000077755">
    <property type="component" value="Chromosome 2"/>
</dbReference>
<feature type="domain" description="Reverse transcriptase" evidence="1">
    <location>
        <begin position="21"/>
        <end position="303"/>
    </location>
</feature>
<accession>A0AAF0WJ76</accession>